<feature type="transmembrane region" description="Helical" evidence="6">
    <location>
        <begin position="50"/>
        <end position="67"/>
    </location>
</feature>
<comment type="subcellular location">
    <subcellularLocation>
        <location evidence="1">Cell membrane</location>
        <topology evidence="1">Multi-pass membrane protein</topology>
    </subcellularLocation>
</comment>
<dbReference type="InterPro" id="IPR020846">
    <property type="entry name" value="MFS_dom"/>
</dbReference>
<evidence type="ECO:0000313" key="8">
    <source>
        <dbReference type="EMBL" id="NEX79829.1"/>
    </source>
</evidence>
<dbReference type="PROSITE" id="PS00217">
    <property type="entry name" value="SUGAR_TRANSPORT_2"/>
    <property type="match status" value="1"/>
</dbReference>
<dbReference type="InterPro" id="IPR052714">
    <property type="entry name" value="MFS_Exporter"/>
</dbReference>
<dbReference type="SUPFAM" id="SSF103473">
    <property type="entry name" value="MFS general substrate transporter"/>
    <property type="match status" value="1"/>
</dbReference>
<name>A0A6B3TU74_9BACI</name>
<dbReference type="Gene3D" id="1.20.1250.20">
    <property type="entry name" value="MFS general substrate transporter like domains"/>
    <property type="match status" value="2"/>
</dbReference>
<keyword evidence="2" id="KW-0813">Transport</keyword>
<accession>A0A6B3TU74</accession>
<feature type="transmembrane region" description="Helical" evidence="6">
    <location>
        <begin position="215"/>
        <end position="239"/>
    </location>
</feature>
<evidence type="ECO:0000256" key="3">
    <source>
        <dbReference type="ARBA" id="ARBA00022692"/>
    </source>
</evidence>
<dbReference type="GO" id="GO:0005886">
    <property type="term" value="C:plasma membrane"/>
    <property type="evidence" value="ECO:0007669"/>
    <property type="project" value="UniProtKB-SubCell"/>
</dbReference>
<evidence type="ECO:0000313" key="9">
    <source>
        <dbReference type="Proteomes" id="UP000481621"/>
    </source>
</evidence>
<dbReference type="InterPro" id="IPR005829">
    <property type="entry name" value="Sugar_transporter_CS"/>
</dbReference>
<dbReference type="AlphaFoldDB" id="A0A6B3TU74"/>
<evidence type="ECO:0000256" key="1">
    <source>
        <dbReference type="ARBA" id="ARBA00004651"/>
    </source>
</evidence>
<sequence length="407" mass="43960">MSNTNEKLWTKDFIIVSIINLIVTLIFYLLMVTTSSFAVKEYHATASQAGLATGIYIVGVLIGRLFTGRVIGTVGVKKILILGLIFFISTTGLYYIHAGILFLLISRLVNGMTAGITSTATGTLVAQIVPMSRKGEGIGYFSMSSTLGTAIGPFLGMFLTRFTSYNMIFFLCLILGAFALIIGLTLKQPVMKKLTKAKEQSKQAFSIKNYIEPNAMGIAIVTFFMSFGYAALLAFLTFFAEERHLITAASFFFLVYAIAILLTRPFSGRFMDTKGSNFVMIPCFILLAIGLFLVSVAHSGGLLLIAAAIVGVGYGNLQSGAQAIAIKLTSPERSGLATSTFFIALDAGLGFGPSILGAIQPIIGYGKLFIALSFITILSLALYIVLHGRKDKKLIRIQPYHKSLGHH</sequence>
<dbReference type="RefSeq" id="WP_163252324.1">
    <property type="nucleotide sequence ID" value="NZ_JAAIUV010000023.1"/>
</dbReference>
<feature type="transmembrane region" description="Helical" evidence="6">
    <location>
        <begin position="111"/>
        <end position="131"/>
    </location>
</feature>
<comment type="caution">
    <text evidence="8">The sequence shown here is derived from an EMBL/GenBank/DDBJ whole genome shotgun (WGS) entry which is preliminary data.</text>
</comment>
<keyword evidence="3 6" id="KW-0812">Transmembrane</keyword>
<feature type="transmembrane region" description="Helical" evidence="6">
    <location>
        <begin position="275"/>
        <end position="294"/>
    </location>
</feature>
<dbReference type="Proteomes" id="UP000481621">
    <property type="component" value="Unassembled WGS sequence"/>
</dbReference>
<feature type="transmembrane region" description="Helical" evidence="6">
    <location>
        <begin position="79"/>
        <end position="105"/>
    </location>
</feature>
<keyword evidence="9" id="KW-1185">Reference proteome</keyword>
<feature type="transmembrane region" description="Helical" evidence="6">
    <location>
        <begin position="138"/>
        <end position="159"/>
    </location>
</feature>
<dbReference type="PANTHER" id="PTHR23531:SF1">
    <property type="entry name" value="QUINOLENE RESISTANCE PROTEIN NORA"/>
    <property type="match status" value="1"/>
</dbReference>
<feature type="domain" description="Major facilitator superfamily (MFS) profile" evidence="7">
    <location>
        <begin position="12"/>
        <end position="391"/>
    </location>
</feature>
<feature type="transmembrane region" description="Helical" evidence="6">
    <location>
        <begin position="245"/>
        <end position="263"/>
    </location>
</feature>
<proteinExistence type="predicted"/>
<feature type="transmembrane region" description="Helical" evidence="6">
    <location>
        <begin position="338"/>
        <end position="359"/>
    </location>
</feature>
<keyword evidence="5 6" id="KW-0472">Membrane</keyword>
<feature type="transmembrane region" description="Helical" evidence="6">
    <location>
        <begin position="12"/>
        <end position="30"/>
    </location>
</feature>
<dbReference type="PROSITE" id="PS50850">
    <property type="entry name" value="MFS"/>
    <property type="match status" value="1"/>
</dbReference>
<gene>
    <name evidence="8" type="ORF">G4Z05_13275</name>
</gene>
<dbReference type="EMBL" id="JAAIUV010000023">
    <property type="protein sequence ID" value="NEX79829.1"/>
    <property type="molecule type" value="Genomic_DNA"/>
</dbReference>
<dbReference type="Pfam" id="PF07690">
    <property type="entry name" value="MFS_1"/>
    <property type="match status" value="1"/>
</dbReference>
<dbReference type="InterPro" id="IPR036259">
    <property type="entry name" value="MFS_trans_sf"/>
</dbReference>
<feature type="transmembrane region" description="Helical" evidence="6">
    <location>
        <begin position="165"/>
        <end position="186"/>
    </location>
</feature>
<feature type="transmembrane region" description="Helical" evidence="6">
    <location>
        <begin position="300"/>
        <end position="317"/>
    </location>
</feature>
<dbReference type="InterPro" id="IPR011701">
    <property type="entry name" value="MFS"/>
</dbReference>
<keyword evidence="4 6" id="KW-1133">Transmembrane helix</keyword>
<evidence type="ECO:0000256" key="2">
    <source>
        <dbReference type="ARBA" id="ARBA00022448"/>
    </source>
</evidence>
<dbReference type="GO" id="GO:0022857">
    <property type="term" value="F:transmembrane transporter activity"/>
    <property type="evidence" value="ECO:0007669"/>
    <property type="project" value="InterPro"/>
</dbReference>
<evidence type="ECO:0000256" key="6">
    <source>
        <dbReference type="SAM" id="Phobius"/>
    </source>
</evidence>
<dbReference type="CDD" id="cd17489">
    <property type="entry name" value="MFS_YfcJ_like"/>
    <property type="match status" value="1"/>
</dbReference>
<organism evidence="8 9">
    <name type="scientific">Neobacillus thermocopriae</name>
    <dbReference type="NCBI Taxonomy" id="1215031"/>
    <lineage>
        <taxon>Bacteria</taxon>
        <taxon>Bacillati</taxon>
        <taxon>Bacillota</taxon>
        <taxon>Bacilli</taxon>
        <taxon>Bacillales</taxon>
        <taxon>Bacillaceae</taxon>
        <taxon>Neobacillus</taxon>
    </lineage>
</organism>
<protein>
    <submittedName>
        <fullName evidence="8">MFS transporter</fullName>
    </submittedName>
</protein>
<dbReference type="PANTHER" id="PTHR23531">
    <property type="entry name" value="QUINOLENE RESISTANCE PROTEIN NORA"/>
    <property type="match status" value="1"/>
</dbReference>
<evidence type="ECO:0000259" key="7">
    <source>
        <dbReference type="PROSITE" id="PS50850"/>
    </source>
</evidence>
<reference evidence="8" key="1">
    <citation type="submission" date="2020-02" db="EMBL/GenBank/DDBJ databases">
        <title>Bacillus sedimentmangrovi sp. nov., isolated from sediment of the mangrove ecosystem.</title>
        <authorList>
            <person name="Liu G."/>
        </authorList>
    </citation>
    <scope>NUCLEOTIDE SEQUENCE [LARGE SCALE GENOMIC DNA]</scope>
    <source>
        <strain evidence="8">SgZ-7</strain>
    </source>
</reference>
<feature type="transmembrane region" description="Helical" evidence="6">
    <location>
        <begin position="365"/>
        <end position="386"/>
    </location>
</feature>
<evidence type="ECO:0000256" key="4">
    <source>
        <dbReference type="ARBA" id="ARBA00022989"/>
    </source>
</evidence>
<evidence type="ECO:0000256" key="5">
    <source>
        <dbReference type="ARBA" id="ARBA00023136"/>
    </source>
</evidence>